<proteinExistence type="inferred from homology"/>
<comment type="similarity">
    <text evidence="1">Belongs to the IST1 family.</text>
</comment>
<evidence type="ECO:0000313" key="2">
    <source>
        <dbReference type="EMBL" id="KAL3637814.1"/>
    </source>
</evidence>
<accession>A0ABD3D7L8</accession>
<evidence type="ECO:0008006" key="4">
    <source>
        <dbReference type="Google" id="ProtNLM"/>
    </source>
</evidence>
<dbReference type="InterPro" id="IPR005061">
    <property type="entry name" value="Ist1"/>
</dbReference>
<evidence type="ECO:0000313" key="3">
    <source>
        <dbReference type="Proteomes" id="UP001632038"/>
    </source>
</evidence>
<dbReference type="FunFam" id="1.20.1260.60:FF:000002">
    <property type="entry name" value="Vacuolar protein sorting-associated protein IST1"/>
    <property type="match status" value="1"/>
</dbReference>
<gene>
    <name evidence="2" type="ORF">CASFOL_018262</name>
</gene>
<dbReference type="EMBL" id="JAVIJP010000023">
    <property type="protein sequence ID" value="KAL3637814.1"/>
    <property type="molecule type" value="Genomic_DNA"/>
</dbReference>
<name>A0ABD3D7L8_9LAMI</name>
<evidence type="ECO:0000256" key="1">
    <source>
        <dbReference type="ARBA" id="ARBA00005536"/>
    </source>
</evidence>
<reference evidence="3" key="1">
    <citation type="journal article" date="2024" name="IScience">
        <title>Strigolactones Initiate the Formation of Haustorium-like Structures in Castilleja.</title>
        <authorList>
            <person name="Buerger M."/>
            <person name="Peterson D."/>
            <person name="Chory J."/>
        </authorList>
    </citation>
    <scope>NUCLEOTIDE SEQUENCE [LARGE SCALE GENOMIC DNA]</scope>
</reference>
<dbReference type="Gene3D" id="1.20.1260.60">
    <property type="entry name" value="Vacuolar protein sorting-associated protein Ist1"/>
    <property type="match status" value="1"/>
</dbReference>
<dbReference type="Proteomes" id="UP001632038">
    <property type="component" value="Unassembled WGS sequence"/>
</dbReference>
<comment type="caution">
    <text evidence="2">The sequence shown here is derived from an EMBL/GenBank/DDBJ whole genome shotgun (WGS) entry which is preliminary data.</text>
</comment>
<keyword evidence="3" id="KW-1185">Reference proteome</keyword>
<sequence>MGKKLDALIGRSSKTARKLNMLIKLAISRINILKNHQIVRCSQSESDVIELLHLGYQERAIIRVEQVIKEQNTLDAFVLIENYCRFLVEKTEMVKNNRECPDELKETVSTLIFAASRCGDFPELHEIRVLFTSMFGKEFAKSSVELRNNCQVYPKMIQRFSTQQPSLESRRNFLRQIAKHNGIDFQLDDEAFDESNTLVEAREVKAIKEEDNSTKAECSESIKARNYVDAETAAQEAFDSAAYTARAAVELARVESFDDDDDDGSGDHSGSP</sequence>
<dbReference type="AlphaFoldDB" id="A0ABD3D7L8"/>
<dbReference type="InterPro" id="IPR042277">
    <property type="entry name" value="IST1-like"/>
</dbReference>
<dbReference type="PANTHER" id="PTHR12161:SF16">
    <property type="entry name" value="REGULATOR OF VPS4 ACTIVITY IN THE MVB PATHWAY PROTEIN"/>
    <property type="match status" value="1"/>
</dbReference>
<dbReference type="PANTHER" id="PTHR12161">
    <property type="entry name" value="IST1 FAMILY MEMBER"/>
    <property type="match status" value="1"/>
</dbReference>
<protein>
    <recommendedName>
        <fullName evidence="4">Regulator of Vps4 activity in the MVB pathway protein</fullName>
    </recommendedName>
</protein>
<dbReference type="Pfam" id="PF03398">
    <property type="entry name" value="Ist1"/>
    <property type="match status" value="1"/>
</dbReference>
<organism evidence="2 3">
    <name type="scientific">Castilleja foliolosa</name>
    <dbReference type="NCBI Taxonomy" id="1961234"/>
    <lineage>
        <taxon>Eukaryota</taxon>
        <taxon>Viridiplantae</taxon>
        <taxon>Streptophyta</taxon>
        <taxon>Embryophyta</taxon>
        <taxon>Tracheophyta</taxon>
        <taxon>Spermatophyta</taxon>
        <taxon>Magnoliopsida</taxon>
        <taxon>eudicotyledons</taxon>
        <taxon>Gunneridae</taxon>
        <taxon>Pentapetalae</taxon>
        <taxon>asterids</taxon>
        <taxon>lamiids</taxon>
        <taxon>Lamiales</taxon>
        <taxon>Orobanchaceae</taxon>
        <taxon>Pedicularideae</taxon>
        <taxon>Castillejinae</taxon>
        <taxon>Castilleja</taxon>
    </lineage>
</organism>